<dbReference type="SUPFAM" id="SSF53335">
    <property type="entry name" value="S-adenosyl-L-methionine-dependent methyltransferases"/>
    <property type="match status" value="1"/>
</dbReference>
<dbReference type="EMBL" id="JAEHOI010000001">
    <property type="protein sequence ID" value="MBK0420534.1"/>
    <property type="molecule type" value="Genomic_DNA"/>
</dbReference>
<keyword evidence="1" id="KW-0808">Transferase</keyword>
<keyword evidence="2" id="KW-1185">Reference proteome</keyword>
<sequence length="269" mass="28074">MPADTREALIPMTATEGLESVLRAAGCVFAEEEAAILRGAAGGDLAELERLVAARVAGAPIEPLVGRVDFDGLRLRVASGVFVPRQRTIALARTAARELAARSEGPFVEAFAGVAPVSAWLRARDPDLEILVTERSAAALSCARANVAEPAEFHGGSVLAGLPRSVLGRIAVIAAVPPYVPDGDEMLLPREARDHEPREALFGGADGLDLVRALIDEARDALAPDGALCLEMSATQLPAAERFGRERGYVSTSASVAEDGTGTLVLALH</sequence>
<accession>A0A934QCB2</accession>
<dbReference type="Proteomes" id="UP000618733">
    <property type="component" value="Unassembled WGS sequence"/>
</dbReference>
<dbReference type="RefSeq" id="WP_200130755.1">
    <property type="nucleotide sequence ID" value="NZ_JAEHOI010000001.1"/>
</dbReference>
<dbReference type="PANTHER" id="PTHR18895">
    <property type="entry name" value="HEMK METHYLTRANSFERASE"/>
    <property type="match status" value="1"/>
</dbReference>
<dbReference type="GO" id="GO:0032259">
    <property type="term" value="P:methylation"/>
    <property type="evidence" value="ECO:0007669"/>
    <property type="project" value="UniProtKB-KW"/>
</dbReference>
<dbReference type="AlphaFoldDB" id="A0A934QCB2"/>
<comment type="caution">
    <text evidence="1">The sequence shown here is derived from an EMBL/GenBank/DDBJ whole genome shotgun (WGS) entry which is preliminary data.</text>
</comment>
<reference evidence="1" key="1">
    <citation type="submission" date="2020-12" db="EMBL/GenBank/DDBJ databases">
        <title>Leucobacter sp. CAS2, isolated from Chromium sludge.</title>
        <authorList>
            <person name="Xu Z."/>
        </authorList>
    </citation>
    <scope>NUCLEOTIDE SEQUENCE</scope>
    <source>
        <strain evidence="1">CSA2</strain>
    </source>
</reference>
<keyword evidence="1" id="KW-0489">Methyltransferase</keyword>
<dbReference type="GO" id="GO:0008168">
    <property type="term" value="F:methyltransferase activity"/>
    <property type="evidence" value="ECO:0007669"/>
    <property type="project" value="UniProtKB-KW"/>
</dbReference>
<dbReference type="InterPro" id="IPR029063">
    <property type="entry name" value="SAM-dependent_MTases_sf"/>
</dbReference>
<protein>
    <submittedName>
        <fullName evidence="1">SAM-dependent methyltransferase</fullName>
    </submittedName>
</protein>
<dbReference type="InterPro" id="IPR050320">
    <property type="entry name" value="N5-glutamine_MTase"/>
</dbReference>
<evidence type="ECO:0000313" key="2">
    <source>
        <dbReference type="Proteomes" id="UP000618733"/>
    </source>
</evidence>
<dbReference type="PANTHER" id="PTHR18895:SF74">
    <property type="entry name" value="MTRF1L RELEASE FACTOR GLUTAMINE METHYLTRANSFERASE"/>
    <property type="match status" value="1"/>
</dbReference>
<proteinExistence type="predicted"/>
<gene>
    <name evidence="1" type="ORF">JD292_00340</name>
</gene>
<evidence type="ECO:0000313" key="1">
    <source>
        <dbReference type="EMBL" id="MBK0420534.1"/>
    </source>
</evidence>
<organism evidence="1 2">
    <name type="scientific">Leucobacter edaphi</name>
    <dbReference type="NCBI Taxonomy" id="2796472"/>
    <lineage>
        <taxon>Bacteria</taxon>
        <taxon>Bacillati</taxon>
        <taxon>Actinomycetota</taxon>
        <taxon>Actinomycetes</taxon>
        <taxon>Micrococcales</taxon>
        <taxon>Microbacteriaceae</taxon>
        <taxon>Leucobacter</taxon>
    </lineage>
</organism>
<name>A0A934QCB2_9MICO</name>
<dbReference type="Gene3D" id="3.40.50.150">
    <property type="entry name" value="Vaccinia Virus protein VP39"/>
    <property type="match status" value="1"/>
</dbReference>